<proteinExistence type="inferred from homology"/>
<evidence type="ECO:0000256" key="8">
    <source>
        <dbReference type="SAM" id="MobiDB-lite"/>
    </source>
</evidence>
<evidence type="ECO:0000313" key="13">
    <source>
        <dbReference type="Proteomes" id="UP001202328"/>
    </source>
</evidence>
<evidence type="ECO:0000256" key="6">
    <source>
        <dbReference type="ARBA" id="ARBA00023180"/>
    </source>
</evidence>
<accession>A0AAD4SY27</accession>
<keyword evidence="13" id="KW-1185">Reference proteome</keyword>
<keyword evidence="3 10" id="KW-0732">Signal</keyword>
<dbReference type="GO" id="GO:0008889">
    <property type="term" value="F:glycerophosphodiester phosphodiesterase activity"/>
    <property type="evidence" value="ECO:0007669"/>
    <property type="project" value="UniProtKB-EC"/>
</dbReference>
<keyword evidence="9" id="KW-0812">Transmembrane</keyword>
<dbReference type="Pfam" id="PF03009">
    <property type="entry name" value="GDPD"/>
    <property type="match status" value="1"/>
</dbReference>
<feature type="chain" id="PRO_5041951327" description="glycerophosphodiester phosphodiesterase" evidence="10">
    <location>
        <begin position="29"/>
        <end position="767"/>
    </location>
</feature>
<dbReference type="EC" id="3.1.4.46" evidence="2"/>
<organism evidence="12 13">
    <name type="scientific">Papaver atlanticum</name>
    <dbReference type="NCBI Taxonomy" id="357466"/>
    <lineage>
        <taxon>Eukaryota</taxon>
        <taxon>Viridiplantae</taxon>
        <taxon>Streptophyta</taxon>
        <taxon>Embryophyta</taxon>
        <taxon>Tracheophyta</taxon>
        <taxon>Spermatophyta</taxon>
        <taxon>Magnoliopsida</taxon>
        <taxon>Ranunculales</taxon>
        <taxon>Papaveraceae</taxon>
        <taxon>Papaveroideae</taxon>
        <taxon>Papaver</taxon>
    </lineage>
</organism>
<evidence type="ECO:0000256" key="4">
    <source>
        <dbReference type="ARBA" id="ARBA00022798"/>
    </source>
</evidence>
<evidence type="ECO:0000256" key="7">
    <source>
        <dbReference type="ARBA" id="ARBA00047512"/>
    </source>
</evidence>
<dbReference type="FunFam" id="3.20.20.190:FF:000011">
    <property type="entry name" value="Glycerophosphodiester phosphodiesterase GDPDL3"/>
    <property type="match status" value="1"/>
</dbReference>
<keyword evidence="9" id="KW-0472">Membrane</keyword>
<dbReference type="PANTHER" id="PTHR43620">
    <property type="entry name" value="GLYCEROPHOSPHORYL DIESTER PHOSPHODIESTERASE"/>
    <property type="match status" value="1"/>
</dbReference>
<keyword evidence="6" id="KW-0325">Glycoprotein</keyword>
<feature type="region of interest" description="Disordered" evidence="8">
    <location>
        <begin position="693"/>
        <end position="739"/>
    </location>
</feature>
<evidence type="ECO:0000259" key="11">
    <source>
        <dbReference type="PROSITE" id="PS51704"/>
    </source>
</evidence>
<dbReference type="InterPro" id="IPR030395">
    <property type="entry name" value="GP_PDE_dom"/>
</dbReference>
<evidence type="ECO:0000256" key="5">
    <source>
        <dbReference type="ARBA" id="ARBA00022801"/>
    </source>
</evidence>
<keyword evidence="9" id="KW-1133">Transmembrane helix</keyword>
<dbReference type="SUPFAM" id="SSF51695">
    <property type="entry name" value="PLC-like phosphodiesterases"/>
    <property type="match status" value="2"/>
</dbReference>
<dbReference type="CDD" id="cd08603">
    <property type="entry name" value="GDPD_SHV3_repeat_1"/>
    <property type="match status" value="1"/>
</dbReference>
<feature type="domain" description="GP-PDE" evidence="11">
    <location>
        <begin position="361"/>
        <end position="661"/>
    </location>
</feature>
<dbReference type="AlphaFoldDB" id="A0AAD4SY27"/>
<dbReference type="FunFam" id="3.20.20.190:FF:000013">
    <property type="entry name" value="Glycerophosphodiester phosphodiesterase GDPDL3"/>
    <property type="match status" value="1"/>
</dbReference>
<gene>
    <name evidence="12" type="ORF">MKW98_024179</name>
</gene>
<dbReference type="GO" id="GO:0006071">
    <property type="term" value="P:glycerol metabolic process"/>
    <property type="evidence" value="ECO:0007669"/>
    <property type="project" value="UniProtKB-KW"/>
</dbReference>
<feature type="signal peptide" evidence="10">
    <location>
        <begin position="1"/>
        <end position="28"/>
    </location>
</feature>
<dbReference type="EMBL" id="JAJJMB010007708">
    <property type="protein sequence ID" value="KAI3928578.1"/>
    <property type="molecule type" value="Genomic_DNA"/>
</dbReference>
<evidence type="ECO:0000256" key="1">
    <source>
        <dbReference type="ARBA" id="ARBA00007277"/>
    </source>
</evidence>
<evidence type="ECO:0000256" key="9">
    <source>
        <dbReference type="SAM" id="Phobius"/>
    </source>
</evidence>
<dbReference type="PANTHER" id="PTHR43620:SF7">
    <property type="entry name" value="GLYCEROPHOSPHODIESTER PHOSPHODIESTERASE GDPD5-RELATED"/>
    <property type="match status" value="1"/>
</dbReference>
<dbReference type="PROSITE" id="PS51704">
    <property type="entry name" value="GP_PDE"/>
    <property type="match status" value="2"/>
</dbReference>
<dbReference type="CDD" id="cd08604">
    <property type="entry name" value="GDPD_SHV3_repeat_2"/>
    <property type="match status" value="1"/>
</dbReference>
<dbReference type="InterPro" id="IPR017946">
    <property type="entry name" value="PLC-like_Pdiesterase_TIM-brl"/>
</dbReference>
<keyword evidence="5" id="KW-0378">Hydrolase</keyword>
<feature type="domain" description="GP-PDE" evidence="11">
    <location>
        <begin position="46"/>
        <end position="345"/>
    </location>
</feature>
<comment type="catalytic activity">
    <reaction evidence="7">
        <text>a sn-glycero-3-phosphodiester + H2O = an alcohol + sn-glycerol 3-phosphate + H(+)</text>
        <dbReference type="Rhea" id="RHEA:12969"/>
        <dbReference type="ChEBI" id="CHEBI:15377"/>
        <dbReference type="ChEBI" id="CHEBI:15378"/>
        <dbReference type="ChEBI" id="CHEBI:30879"/>
        <dbReference type="ChEBI" id="CHEBI:57597"/>
        <dbReference type="ChEBI" id="CHEBI:83408"/>
        <dbReference type="EC" id="3.1.4.46"/>
    </reaction>
</comment>
<comment type="caution">
    <text evidence="12">The sequence shown here is derived from an EMBL/GenBank/DDBJ whole genome shotgun (WGS) entry which is preliminary data.</text>
</comment>
<dbReference type="GO" id="GO:0006629">
    <property type="term" value="P:lipid metabolic process"/>
    <property type="evidence" value="ECO:0007669"/>
    <property type="project" value="InterPro"/>
</dbReference>
<comment type="similarity">
    <text evidence="1">Belongs to the glycerophosphoryl diester phosphodiesterase family.</text>
</comment>
<feature type="compositionally biased region" description="Low complexity" evidence="8">
    <location>
        <begin position="723"/>
        <end position="739"/>
    </location>
</feature>
<dbReference type="Gene3D" id="3.20.20.190">
    <property type="entry name" value="Phosphatidylinositol (PI) phosphodiesterase"/>
    <property type="match status" value="2"/>
</dbReference>
<evidence type="ECO:0000256" key="3">
    <source>
        <dbReference type="ARBA" id="ARBA00022729"/>
    </source>
</evidence>
<keyword evidence="4" id="KW-0319">Glycerol metabolism</keyword>
<feature type="transmembrane region" description="Helical" evidence="9">
    <location>
        <begin position="746"/>
        <end position="766"/>
    </location>
</feature>
<protein>
    <recommendedName>
        <fullName evidence="2">glycerophosphodiester phosphodiesterase</fullName>
        <ecNumber evidence="2">3.1.4.46</ecNumber>
    </recommendedName>
</protein>
<dbReference type="Proteomes" id="UP001202328">
    <property type="component" value="Unassembled WGS sequence"/>
</dbReference>
<name>A0AAD4SY27_9MAGN</name>
<evidence type="ECO:0000256" key="2">
    <source>
        <dbReference type="ARBA" id="ARBA00012247"/>
    </source>
</evidence>
<evidence type="ECO:0000313" key="12">
    <source>
        <dbReference type="EMBL" id="KAI3928578.1"/>
    </source>
</evidence>
<evidence type="ECO:0000256" key="10">
    <source>
        <dbReference type="SAM" id="SignalP"/>
    </source>
</evidence>
<reference evidence="12" key="1">
    <citation type="submission" date="2022-04" db="EMBL/GenBank/DDBJ databases">
        <title>A functionally conserved STORR gene fusion in Papaver species that diverged 16.8 million years ago.</title>
        <authorList>
            <person name="Catania T."/>
        </authorList>
    </citation>
    <scope>NUCLEOTIDE SEQUENCE</scope>
    <source>
        <strain evidence="12">S-188037</strain>
    </source>
</reference>
<sequence>MPTGFNQAMSIFRALFLVCVLHSVLVSAQRSPRKASPWQTLSGNEPLVIARGGFSGLLPDSSFDAYNIAMSTSLPNVVLWCDVQLTKDEVGICFPDLKLNNATDIQSVSPNTSRTYLVNGVSMEGWFTVDYDMDFLQKNVLLFRGIDSRTSKFDGNYRVLAVEDVASLEPSGLWLNVQHNSFFTQHKLNMRSYVLSVSKRVIVDYISSPEVGFLRSIAARFNTSKTKLVFRFLGAGDTEPSTNQTYGSLLKNLTFIKTFASGILVPKSYIWPVNVAQYLLPHTSVVLDAHKQGLKVYGSDFANDASFSYNYSYNPISEYLSFVDNGNFSVDGVLSDFPITASAAIGCFAHIDNSSSGQETPKVISHNGASGMFPGCTDLGYSQAITDGANYIDCPVQMTKDGIPVCLSSINLFDGTDVAQSAFGSLSIIVPEIHENPGIFTFNLTWEEIKTLKPVISNPLNDYQLLRNPANKNAGSFVSLADFLTLALSKPLSGVLINIEHAAYLAEKQGLGITDAVIDVLNKSGYKNETTQEVIIQSTNKAVLTAFKAQSGYKRMYMVDEDISFIDDSSIKDIKSFADSVAISKESIFPSEQLFLTGSTKVVPRLKSFNLTVYAYLFRNEFVSQAWDFFADPTVEIISYVQGGEIDGVITDFPATAASYKKTRCLKTLPPYMRPVPPGGLLPFITPQNLPPAEAPNPVLTDADVSEPPLPPVSKKGTNDVNPSSGGPTPSKSGGPTPSNANVGKMAGFFFSSISMFFASLLLIIVI</sequence>